<dbReference type="InterPro" id="IPR014710">
    <property type="entry name" value="RmlC-like_jellyroll"/>
</dbReference>
<evidence type="ECO:0000313" key="2">
    <source>
        <dbReference type="Proteomes" id="UP000027466"/>
    </source>
</evidence>
<accession>A0A069PM51</accession>
<dbReference type="InterPro" id="IPR018490">
    <property type="entry name" value="cNMP-bd_dom_sf"/>
</dbReference>
<dbReference type="AlphaFoldDB" id="A0A069PM51"/>
<comment type="caution">
    <text evidence="1">The sequence shown here is derived from an EMBL/GenBank/DDBJ whole genome shotgun (WGS) entry which is preliminary data.</text>
</comment>
<sequence length="139" mass="15578">MRASTTHLYLLRRTPFFTGLSTEQLRYVIGHSREWEAQAATVVAGSADEADDVWILLDGGWQVQYEGRSYPSGHASPGKWYSPRQLDGDCVLLTTEHSYVMKIARADFDAMIEEGFAFKKHLDAGIAYYRSIRAGTAAQ</sequence>
<proteinExistence type="predicted"/>
<dbReference type="RefSeq" id="WP_035939513.1">
    <property type="nucleotide sequence ID" value="NZ_CADFFX010000001.1"/>
</dbReference>
<organism evidence="1 2">
    <name type="scientific">Caballeronia glathei</name>
    <dbReference type="NCBI Taxonomy" id="60547"/>
    <lineage>
        <taxon>Bacteria</taxon>
        <taxon>Pseudomonadati</taxon>
        <taxon>Pseudomonadota</taxon>
        <taxon>Betaproteobacteria</taxon>
        <taxon>Burkholderiales</taxon>
        <taxon>Burkholderiaceae</taxon>
        <taxon>Caballeronia</taxon>
    </lineage>
</organism>
<reference evidence="1 2" key="1">
    <citation type="submission" date="2014-03" db="EMBL/GenBank/DDBJ databases">
        <title>Draft Genome Sequences of Four Burkholderia Strains.</title>
        <authorList>
            <person name="Liu X.Y."/>
            <person name="Li C.X."/>
            <person name="Xu J.H."/>
        </authorList>
    </citation>
    <scope>NUCLEOTIDE SEQUENCE [LARGE SCALE GENOMIC DNA]</scope>
    <source>
        <strain evidence="1 2">DSM 50014</strain>
    </source>
</reference>
<evidence type="ECO:0008006" key="3">
    <source>
        <dbReference type="Google" id="ProtNLM"/>
    </source>
</evidence>
<dbReference type="SUPFAM" id="SSF51206">
    <property type="entry name" value="cAMP-binding domain-like"/>
    <property type="match status" value="1"/>
</dbReference>
<dbReference type="EMBL" id="JFHC01000026">
    <property type="protein sequence ID" value="KDR41512.1"/>
    <property type="molecule type" value="Genomic_DNA"/>
</dbReference>
<dbReference type="Proteomes" id="UP000027466">
    <property type="component" value="Unassembled WGS sequence"/>
</dbReference>
<gene>
    <name evidence="1" type="ORF">BG61_16485</name>
</gene>
<name>A0A069PM51_9BURK</name>
<dbReference type="Gene3D" id="2.60.120.10">
    <property type="entry name" value="Jelly Rolls"/>
    <property type="match status" value="1"/>
</dbReference>
<evidence type="ECO:0000313" key="1">
    <source>
        <dbReference type="EMBL" id="KDR41512.1"/>
    </source>
</evidence>
<protein>
    <recommendedName>
        <fullName evidence="3">Crp/Fnr family transcriptional regulator</fullName>
    </recommendedName>
</protein>
<keyword evidence="2" id="KW-1185">Reference proteome</keyword>